<dbReference type="FunFam" id="1.10.420.10:FF:000001">
    <property type="entry name" value="Peroxidase"/>
    <property type="match status" value="1"/>
</dbReference>
<dbReference type="CDD" id="cd00693">
    <property type="entry name" value="secretory_peroxidase"/>
    <property type="match status" value="1"/>
</dbReference>
<dbReference type="PRINTS" id="PR00458">
    <property type="entry name" value="PEROXIDASE"/>
</dbReference>
<name>A0AAV0K8H1_9ROSI</name>
<keyword evidence="8 16" id="KW-0106">Calcium</keyword>
<feature type="site" description="Transition state stabilizer" evidence="17">
    <location>
        <position position="64"/>
    </location>
</feature>
<dbReference type="InterPro" id="IPR010255">
    <property type="entry name" value="Haem_peroxidase_sf"/>
</dbReference>
<evidence type="ECO:0000256" key="15">
    <source>
        <dbReference type="PIRSR" id="PIRSR600823-2"/>
    </source>
</evidence>
<dbReference type="InterPro" id="IPR000823">
    <property type="entry name" value="Peroxidase_pln"/>
</dbReference>
<keyword evidence="12" id="KW-0325">Glycoprotein</keyword>
<feature type="binding site" evidence="16">
    <location>
        <position position="246"/>
    </location>
    <ligand>
        <name>Ca(2+)</name>
        <dbReference type="ChEBI" id="CHEBI:29108"/>
        <label>2</label>
    </ligand>
</feature>
<dbReference type="InterPro" id="IPR019794">
    <property type="entry name" value="Peroxidases_AS"/>
</dbReference>
<evidence type="ECO:0000256" key="12">
    <source>
        <dbReference type="ARBA" id="ARBA00023180"/>
    </source>
</evidence>
<feature type="disulfide bond" evidence="18">
    <location>
        <begin position="202"/>
        <end position="235"/>
    </location>
</feature>
<feature type="binding site" evidence="16">
    <location>
        <position position="78"/>
    </location>
    <ligand>
        <name>Ca(2+)</name>
        <dbReference type="ChEBI" id="CHEBI:29108"/>
        <label>1</label>
    </ligand>
</feature>
<feature type="binding site" evidence="16">
    <location>
        <position position="72"/>
    </location>
    <ligand>
        <name>Ca(2+)</name>
        <dbReference type="ChEBI" id="CHEBI:29108"/>
        <label>1</label>
    </ligand>
</feature>
<evidence type="ECO:0000256" key="6">
    <source>
        <dbReference type="ARBA" id="ARBA00022617"/>
    </source>
</evidence>
<dbReference type="PRINTS" id="PR00461">
    <property type="entry name" value="PLPEROXIDASE"/>
</dbReference>
<keyword evidence="19" id="KW-0964">Secreted</keyword>
<feature type="binding site" evidence="16">
    <location>
        <position position="74"/>
    </location>
    <ligand>
        <name>Ca(2+)</name>
        <dbReference type="ChEBI" id="CHEBI:29108"/>
        <label>1</label>
    </ligand>
</feature>
<comment type="cofactor">
    <cofactor evidence="16 19">
        <name>Ca(2+)</name>
        <dbReference type="ChEBI" id="CHEBI:29108"/>
    </cofactor>
    <text evidence="16 19">Binds 2 calcium ions per subunit.</text>
</comment>
<dbReference type="Gene3D" id="1.10.520.10">
    <property type="match status" value="1"/>
</dbReference>
<dbReference type="PROSITE" id="PS50873">
    <property type="entry name" value="PEROXIDASE_4"/>
    <property type="match status" value="1"/>
</dbReference>
<keyword evidence="6 19" id="KW-0349">Heme</keyword>
<evidence type="ECO:0000313" key="22">
    <source>
        <dbReference type="Proteomes" id="UP001154282"/>
    </source>
</evidence>
<organism evidence="21 22">
    <name type="scientific">Linum tenue</name>
    <dbReference type="NCBI Taxonomy" id="586396"/>
    <lineage>
        <taxon>Eukaryota</taxon>
        <taxon>Viridiplantae</taxon>
        <taxon>Streptophyta</taxon>
        <taxon>Embryophyta</taxon>
        <taxon>Tracheophyta</taxon>
        <taxon>Spermatophyta</taxon>
        <taxon>Magnoliopsida</taxon>
        <taxon>eudicotyledons</taxon>
        <taxon>Gunneridae</taxon>
        <taxon>Pentapetalae</taxon>
        <taxon>rosids</taxon>
        <taxon>fabids</taxon>
        <taxon>Malpighiales</taxon>
        <taxon>Linaceae</taxon>
        <taxon>Linum</taxon>
    </lineage>
</organism>
<dbReference type="Pfam" id="PF00141">
    <property type="entry name" value="peroxidase"/>
    <property type="match status" value="1"/>
</dbReference>
<feature type="binding site" evidence="16">
    <location>
        <position position="90"/>
    </location>
    <ligand>
        <name>Ca(2+)</name>
        <dbReference type="ChEBI" id="CHEBI:29108"/>
        <label>1</label>
    </ligand>
</feature>
<evidence type="ECO:0000256" key="13">
    <source>
        <dbReference type="ARBA" id="ARBA00023324"/>
    </source>
</evidence>
<evidence type="ECO:0000256" key="16">
    <source>
        <dbReference type="PIRSR" id="PIRSR600823-3"/>
    </source>
</evidence>
<comment type="subcellular location">
    <subcellularLocation>
        <location evidence="19">Secreted</location>
    </subcellularLocation>
</comment>
<keyword evidence="5 19" id="KW-0575">Peroxidase</keyword>
<feature type="binding site" evidence="16">
    <location>
        <position position="254"/>
    </location>
    <ligand>
        <name>Ca(2+)</name>
        <dbReference type="ChEBI" id="CHEBI:29108"/>
        <label>2</label>
    </ligand>
</feature>
<dbReference type="GO" id="GO:0005576">
    <property type="term" value="C:extracellular region"/>
    <property type="evidence" value="ECO:0007669"/>
    <property type="project" value="UniProtKB-SubCell"/>
</dbReference>
<comment type="caution">
    <text evidence="21">The sequence shown here is derived from an EMBL/GenBank/DDBJ whole genome shotgun (WGS) entry which is preliminary data.</text>
</comment>
<feature type="binding site" evidence="16">
    <location>
        <position position="76"/>
    </location>
    <ligand>
        <name>Ca(2+)</name>
        <dbReference type="ChEBI" id="CHEBI:29108"/>
        <label>1</label>
    </ligand>
</feature>
<accession>A0AAV0K8H1</accession>
<dbReference type="EC" id="1.11.1.7" evidence="4 19"/>
<dbReference type="Gene3D" id="1.10.420.10">
    <property type="entry name" value="Peroxidase, domain 2"/>
    <property type="match status" value="1"/>
</dbReference>
<dbReference type="PROSITE" id="PS00435">
    <property type="entry name" value="PEROXIDASE_1"/>
    <property type="match status" value="1"/>
</dbReference>
<feature type="binding site" description="axial binding residue" evidence="16">
    <location>
        <position position="195"/>
    </location>
    <ligand>
        <name>heme b</name>
        <dbReference type="ChEBI" id="CHEBI:60344"/>
    </ligand>
    <ligandPart>
        <name>Fe</name>
        <dbReference type="ChEBI" id="CHEBI:18248"/>
    </ligandPart>
</feature>
<evidence type="ECO:0000313" key="21">
    <source>
        <dbReference type="EMBL" id="CAI0418402.1"/>
    </source>
</evidence>
<feature type="disulfide bond" evidence="18">
    <location>
        <begin position="37"/>
        <end position="117"/>
    </location>
</feature>
<comment type="similarity">
    <text evidence="3">Belongs to the peroxidase family. Ascorbate peroxidase subfamily.</text>
</comment>
<evidence type="ECO:0000256" key="18">
    <source>
        <dbReference type="PIRSR" id="PIRSR600823-5"/>
    </source>
</evidence>
<feature type="chain" id="PRO_5043085072" description="Peroxidase" evidence="19">
    <location>
        <begin position="26"/>
        <end position="331"/>
    </location>
</feature>
<dbReference type="AlphaFoldDB" id="A0AAV0K8H1"/>
<feature type="binding site" evidence="16">
    <location>
        <position position="249"/>
    </location>
    <ligand>
        <name>Ca(2+)</name>
        <dbReference type="ChEBI" id="CHEBI:29108"/>
        <label>2</label>
    </ligand>
</feature>
<evidence type="ECO:0000256" key="19">
    <source>
        <dbReference type="RuleBase" id="RU362060"/>
    </source>
</evidence>
<reference evidence="21" key="1">
    <citation type="submission" date="2022-08" db="EMBL/GenBank/DDBJ databases">
        <authorList>
            <person name="Gutierrez-Valencia J."/>
        </authorList>
    </citation>
    <scope>NUCLEOTIDE SEQUENCE</scope>
</reference>
<dbReference type="GO" id="GO:0006979">
    <property type="term" value="P:response to oxidative stress"/>
    <property type="evidence" value="ECO:0007669"/>
    <property type="project" value="UniProtKB-UniRule"/>
</dbReference>
<keyword evidence="7 16" id="KW-0479">Metal-binding</keyword>
<feature type="binding site" evidence="16">
    <location>
        <position position="196"/>
    </location>
    <ligand>
        <name>Ca(2+)</name>
        <dbReference type="ChEBI" id="CHEBI:29108"/>
        <label>2</label>
    </ligand>
</feature>
<evidence type="ECO:0000256" key="10">
    <source>
        <dbReference type="ARBA" id="ARBA00023004"/>
    </source>
</evidence>
<feature type="binding site" evidence="16">
    <location>
        <position position="69"/>
    </location>
    <ligand>
        <name>Ca(2+)</name>
        <dbReference type="ChEBI" id="CHEBI:29108"/>
        <label>1</label>
    </ligand>
</feature>
<protein>
    <recommendedName>
        <fullName evidence="4 19">Peroxidase</fullName>
        <ecNumber evidence="4 19">1.11.1.7</ecNumber>
    </recommendedName>
</protein>
<keyword evidence="11 18" id="KW-1015">Disulfide bond</keyword>
<feature type="disulfide bond" evidence="18">
    <location>
        <begin position="123"/>
        <end position="325"/>
    </location>
</feature>
<evidence type="ECO:0000256" key="3">
    <source>
        <dbReference type="ARBA" id="ARBA00006873"/>
    </source>
</evidence>
<comment type="cofactor">
    <cofactor evidence="16 19">
        <name>heme b</name>
        <dbReference type="ChEBI" id="CHEBI:60344"/>
    </cofactor>
    <text evidence="16 19">Binds 1 heme b (iron(II)-protoporphyrin IX) group per subunit.</text>
</comment>
<dbReference type="FunFam" id="1.10.520.10:FF:000001">
    <property type="entry name" value="Peroxidase"/>
    <property type="match status" value="1"/>
</dbReference>
<dbReference type="GO" id="GO:0020037">
    <property type="term" value="F:heme binding"/>
    <property type="evidence" value="ECO:0007669"/>
    <property type="project" value="UniProtKB-UniRule"/>
</dbReference>
<keyword evidence="22" id="KW-1185">Reference proteome</keyword>
<dbReference type="PROSITE" id="PS00436">
    <property type="entry name" value="PEROXIDASE_2"/>
    <property type="match status" value="1"/>
</dbReference>
<dbReference type="InterPro" id="IPR002016">
    <property type="entry name" value="Haem_peroxidase"/>
</dbReference>
<evidence type="ECO:0000256" key="1">
    <source>
        <dbReference type="ARBA" id="ARBA00000189"/>
    </source>
</evidence>
<evidence type="ECO:0000256" key="5">
    <source>
        <dbReference type="ARBA" id="ARBA00022559"/>
    </source>
</evidence>
<dbReference type="PROSITE" id="PS51257">
    <property type="entry name" value="PROKAR_LIPOPROTEIN"/>
    <property type="match status" value="1"/>
</dbReference>
<evidence type="ECO:0000256" key="8">
    <source>
        <dbReference type="ARBA" id="ARBA00022837"/>
    </source>
</evidence>
<dbReference type="Proteomes" id="UP001154282">
    <property type="component" value="Unassembled WGS sequence"/>
</dbReference>
<evidence type="ECO:0000259" key="20">
    <source>
        <dbReference type="PROSITE" id="PS50873"/>
    </source>
</evidence>
<proteinExistence type="inferred from homology"/>
<feature type="signal peptide" evidence="19">
    <location>
        <begin position="1"/>
        <end position="25"/>
    </location>
</feature>
<gene>
    <name evidence="21" type="ORF">LITE_LOCUS17632</name>
</gene>
<evidence type="ECO:0000256" key="11">
    <source>
        <dbReference type="ARBA" id="ARBA00023157"/>
    </source>
</evidence>
<dbReference type="GO" id="GO:0042744">
    <property type="term" value="P:hydrogen peroxide catabolic process"/>
    <property type="evidence" value="ECO:0007669"/>
    <property type="project" value="UniProtKB-KW"/>
</dbReference>
<keyword evidence="19" id="KW-0732">Signal</keyword>
<dbReference type="PANTHER" id="PTHR31388">
    <property type="entry name" value="PEROXIDASE 72-RELATED"/>
    <property type="match status" value="1"/>
</dbReference>
<comment type="catalytic activity">
    <reaction evidence="1 19">
        <text>2 a phenolic donor + H2O2 = 2 a phenolic radical donor + 2 H2O</text>
        <dbReference type="Rhea" id="RHEA:56136"/>
        <dbReference type="ChEBI" id="CHEBI:15377"/>
        <dbReference type="ChEBI" id="CHEBI:16240"/>
        <dbReference type="ChEBI" id="CHEBI:139520"/>
        <dbReference type="ChEBI" id="CHEBI:139521"/>
        <dbReference type="EC" id="1.11.1.7"/>
    </reaction>
</comment>
<keyword evidence="9 19" id="KW-0560">Oxidoreductase</keyword>
<evidence type="ECO:0000256" key="9">
    <source>
        <dbReference type="ARBA" id="ARBA00023002"/>
    </source>
</evidence>
<feature type="domain" description="Plant heme peroxidase family profile" evidence="20">
    <location>
        <begin position="27"/>
        <end position="329"/>
    </location>
</feature>
<evidence type="ECO:0000256" key="2">
    <source>
        <dbReference type="ARBA" id="ARBA00002322"/>
    </source>
</evidence>
<comment type="function">
    <text evidence="2">Removal of H(2)O(2), oxidation of toxic reductants, biosynthesis and degradation of lignin, suberization, auxin catabolism, response to environmental stresses such as wounding, pathogen attack and oxidative stress. These functions might be dependent on each isozyme/isoform in each plant tissue.</text>
</comment>
<feature type="binding site" evidence="15">
    <location>
        <position position="165"/>
    </location>
    <ligand>
        <name>substrate</name>
    </ligand>
</feature>
<sequence length="331" mass="36341">MDFKFLGFVALLLLLLLLGSSCCGGQNLVPGYYKETCPAAEAIVRYNVEAAVVKRPRLAASLIRLHFHDCFVMGCDGSLLLDRKGQMQSEKDAFPNANSLHGFEVVDKIKSDVEQACPSTVSCADILAIAARDAVVLRGGPRWEVLVGRKDSLNASIDAANDLLPSPNSTLKELTDNFKQQGLDIKDLVALSGAHTLGKARCSSFNGRLDDLLKAQTNDKYQRHTTFLQTLSSICPKNDQELAPLDLQTPARFDNQYYLNILEGRGLLGSDDVLVSEKDGVVMGLVWAYALDEELFFREFAKSMIKMGNNINVLTGSQGEVRKDCRFVNVS</sequence>
<dbReference type="GO" id="GO:0140825">
    <property type="term" value="F:lactoperoxidase activity"/>
    <property type="evidence" value="ECO:0007669"/>
    <property type="project" value="UniProtKB-EC"/>
</dbReference>
<dbReference type="PANTHER" id="PTHR31388:SF152">
    <property type="entry name" value="PEROXIDASE 20"/>
    <property type="match status" value="1"/>
</dbReference>
<dbReference type="SUPFAM" id="SSF48113">
    <property type="entry name" value="Heme-dependent peroxidases"/>
    <property type="match status" value="1"/>
</dbReference>
<evidence type="ECO:0000256" key="7">
    <source>
        <dbReference type="ARBA" id="ARBA00022723"/>
    </source>
</evidence>
<dbReference type="EMBL" id="CAMGYJ010000005">
    <property type="protein sequence ID" value="CAI0418402.1"/>
    <property type="molecule type" value="Genomic_DNA"/>
</dbReference>
<feature type="disulfide bond" evidence="18">
    <location>
        <begin position="70"/>
        <end position="75"/>
    </location>
</feature>
<evidence type="ECO:0000256" key="17">
    <source>
        <dbReference type="PIRSR" id="PIRSR600823-4"/>
    </source>
</evidence>
<feature type="active site" description="Proton acceptor" evidence="14">
    <location>
        <position position="68"/>
    </location>
</feature>
<dbReference type="InterPro" id="IPR019793">
    <property type="entry name" value="Peroxidases_heam-ligand_BS"/>
</dbReference>
<evidence type="ECO:0000256" key="14">
    <source>
        <dbReference type="PIRSR" id="PIRSR600823-1"/>
    </source>
</evidence>
<keyword evidence="10 16" id="KW-0408">Iron</keyword>
<evidence type="ECO:0000256" key="4">
    <source>
        <dbReference type="ARBA" id="ARBA00012313"/>
    </source>
</evidence>
<dbReference type="GO" id="GO:0046872">
    <property type="term" value="F:metal ion binding"/>
    <property type="evidence" value="ECO:0007669"/>
    <property type="project" value="UniProtKB-UniRule"/>
</dbReference>
<comment type="similarity">
    <text evidence="19">Belongs to the peroxidase family. Classical plant (class III) peroxidase subfamily.</text>
</comment>
<dbReference type="InterPro" id="IPR033905">
    <property type="entry name" value="Secretory_peroxidase"/>
</dbReference>
<keyword evidence="13 19" id="KW-0376">Hydrogen peroxide</keyword>